<reference evidence="2 3" key="1">
    <citation type="submission" date="2023-07" db="EMBL/GenBank/DDBJ databases">
        <title>Sorghum-associated microbial communities from plants grown in Nebraska, USA.</title>
        <authorList>
            <person name="Schachtman D."/>
        </authorList>
    </citation>
    <scope>NUCLEOTIDE SEQUENCE [LARGE SCALE GENOMIC DNA]</scope>
    <source>
        <strain evidence="2 3">BE314</strain>
    </source>
</reference>
<protein>
    <submittedName>
        <fullName evidence="2">Metal-binding membrane protein</fullName>
    </submittedName>
</protein>
<keyword evidence="1" id="KW-1133">Transmembrane helix</keyword>
<evidence type="ECO:0000313" key="2">
    <source>
        <dbReference type="EMBL" id="MDR7270223.1"/>
    </source>
</evidence>
<gene>
    <name evidence="2" type="ORF">J2X20_002881</name>
</gene>
<organism evidence="2 3">
    <name type="scientific">Roseateles saccharophilus</name>
    <name type="common">Pseudomonas saccharophila</name>
    <dbReference type="NCBI Taxonomy" id="304"/>
    <lineage>
        <taxon>Bacteria</taxon>
        <taxon>Pseudomonadati</taxon>
        <taxon>Pseudomonadota</taxon>
        <taxon>Betaproteobacteria</taxon>
        <taxon>Burkholderiales</taxon>
        <taxon>Sphaerotilaceae</taxon>
        <taxon>Roseateles</taxon>
    </lineage>
</organism>
<dbReference type="Proteomes" id="UP001180453">
    <property type="component" value="Unassembled WGS sequence"/>
</dbReference>
<sequence>MTEVPALAGSPEGRAARHRRVFLPVWLGLVVLAWALLWAWSLSPYARYMDHGGWTGPLADLCRSLPGAAWWLPASLAALAWLLMCIAMMLPTTLPLFDVFERITAGRADQGLLLGLLGMGYLAVWSLFGVLAHGAHEALLAGVGRLPWLADRAMWIGVATLAGAGAFQFSALKYRCLEQCRTPLSFVMAH</sequence>
<dbReference type="InterPro" id="IPR018688">
    <property type="entry name" value="PpoB2-like"/>
</dbReference>
<feature type="transmembrane region" description="Helical" evidence="1">
    <location>
        <begin position="153"/>
        <end position="172"/>
    </location>
</feature>
<name>A0ABU1YNC3_ROSSA</name>
<proteinExistence type="predicted"/>
<feature type="transmembrane region" description="Helical" evidence="1">
    <location>
        <begin position="21"/>
        <end position="40"/>
    </location>
</feature>
<dbReference type="EMBL" id="JAVDXU010000002">
    <property type="protein sequence ID" value="MDR7270223.1"/>
    <property type="molecule type" value="Genomic_DNA"/>
</dbReference>
<keyword evidence="1" id="KW-0812">Transmembrane</keyword>
<keyword evidence="1" id="KW-0472">Membrane</keyword>
<feature type="transmembrane region" description="Helical" evidence="1">
    <location>
        <begin position="68"/>
        <end position="90"/>
    </location>
</feature>
<keyword evidence="3" id="KW-1185">Reference proteome</keyword>
<evidence type="ECO:0000256" key="1">
    <source>
        <dbReference type="SAM" id="Phobius"/>
    </source>
</evidence>
<accession>A0ABU1YNC3</accession>
<evidence type="ECO:0000313" key="3">
    <source>
        <dbReference type="Proteomes" id="UP001180453"/>
    </source>
</evidence>
<feature type="transmembrane region" description="Helical" evidence="1">
    <location>
        <begin position="111"/>
        <end position="133"/>
    </location>
</feature>
<comment type="caution">
    <text evidence="2">The sequence shown here is derived from an EMBL/GenBank/DDBJ whole genome shotgun (WGS) entry which is preliminary data.</text>
</comment>
<dbReference type="Pfam" id="PF09948">
    <property type="entry name" value="PpoB2"/>
    <property type="match status" value="1"/>
</dbReference>